<protein>
    <submittedName>
        <fullName evidence="1 3">Uncharacterized protein</fullName>
    </submittedName>
</protein>
<accession>A0A183FZK2</accession>
<evidence type="ECO:0000313" key="3">
    <source>
        <dbReference type="WBParaSite" id="HPBE_0001419401-mRNA-1"/>
    </source>
</evidence>
<dbReference type="Proteomes" id="UP000050761">
    <property type="component" value="Unassembled WGS sequence"/>
</dbReference>
<sequence length="96" mass="11029">MAPGSSADLFFWCTTDGARQQRQPLFATAPPDPTDELTRHCWKRCRETHFSPEMLASVLLVILVASSQQDSAARPKRQGYYYICGTYPDQYYSLYR</sequence>
<name>A0A183FZK2_HELPZ</name>
<keyword evidence="2" id="KW-1185">Reference proteome</keyword>
<dbReference type="AlphaFoldDB" id="A0A183FZK2"/>
<accession>A0A3P8DE68</accession>
<reference evidence="1 2" key="1">
    <citation type="submission" date="2018-11" db="EMBL/GenBank/DDBJ databases">
        <authorList>
            <consortium name="Pathogen Informatics"/>
        </authorList>
    </citation>
    <scope>NUCLEOTIDE SEQUENCE [LARGE SCALE GENOMIC DNA]</scope>
</reference>
<dbReference type="EMBL" id="UZAH01028251">
    <property type="protein sequence ID" value="VDO98828.1"/>
    <property type="molecule type" value="Genomic_DNA"/>
</dbReference>
<evidence type="ECO:0000313" key="1">
    <source>
        <dbReference type="EMBL" id="VDO98828.1"/>
    </source>
</evidence>
<evidence type="ECO:0000313" key="2">
    <source>
        <dbReference type="Proteomes" id="UP000050761"/>
    </source>
</evidence>
<gene>
    <name evidence="1" type="ORF">HPBE_LOCUS14195</name>
</gene>
<proteinExistence type="predicted"/>
<dbReference type="WBParaSite" id="HPBE_0001419401-mRNA-1">
    <property type="protein sequence ID" value="HPBE_0001419401-mRNA-1"/>
    <property type="gene ID" value="HPBE_0001419401"/>
</dbReference>
<reference evidence="3" key="2">
    <citation type="submission" date="2019-09" db="UniProtKB">
        <authorList>
            <consortium name="WormBaseParasite"/>
        </authorList>
    </citation>
    <scope>IDENTIFICATION</scope>
</reference>
<organism evidence="2 3">
    <name type="scientific">Heligmosomoides polygyrus</name>
    <name type="common">Parasitic roundworm</name>
    <dbReference type="NCBI Taxonomy" id="6339"/>
    <lineage>
        <taxon>Eukaryota</taxon>
        <taxon>Metazoa</taxon>
        <taxon>Ecdysozoa</taxon>
        <taxon>Nematoda</taxon>
        <taxon>Chromadorea</taxon>
        <taxon>Rhabditida</taxon>
        <taxon>Rhabditina</taxon>
        <taxon>Rhabditomorpha</taxon>
        <taxon>Strongyloidea</taxon>
        <taxon>Heligmosomidae</taxon>
        <taxon>Heligmosomoides</taxon>
    </lineage>
</organism>